<evidence type="ECO:0000313" key="4">
    <source>
        <dbReference type="Proteomes" id="UP001549031"/>
    </source>
</evidence>
<name>A0ABV2H2E9_9HYPH</name>
<gene>
    <name evidence="3" type="ORF">ABID21_000806</name>
</gene>
<protein>
    <submittedName>
        <fullName evidence="3">Uncharacterized protein involved in exopolysaccharide biosynthesis</fullName>
    </submittedName>
</protein>
<evidence type="ECO:0000256" key="1">
    <source>
        <dbReference type="SAM" id="MobiDB-lite"/>
    </source>
</evidence>
<proteinExistence type="predicted"/>
<organism evidence="3 4">
    <name type="scientific">Pseudorhizobium tarimense</name>
    <dbReference type="NCBI Taxonomy" id="1079109"/>
    <lineage>
        <taxon>Bacteria</taxon>
        <taxon>Pseudomonadati</taxon>
        <taxon>Pseudomonadota</taxon>
        <taxon>Alphaproteobacteria</taxon>
        <taxon>Hyphomicrobiales</taxon>
        <taxon>Rhizobiaceae</taxon>
        <taxon>Rhizobium/Agrobacterium group</taxon>
        <taxon>Pseudorhizobium</taxon>
    </lineage>
</organism>
<keyword evidence="2" id="KW-1133">Transmembrane helix</keyword>
<keyword evidence="2" id="KW-0812">Transmembrane</keyword>
<comment type="caution">
    <text evidence="3">The sequence shown here is derived from an EMBL/GenBank/DDBJ whole genome shotgun (WGS) entry which is preliminary data.</text>
</comment>
<evidence type="ECO:0000256" key="2">
    <source>
        <dbReference type="SAM" id="Phobius"/>
    </source>
</evidence>
<accession>A0ABV2H2E9</accession>
<keyword evidence="2" id="KW-0472">Membrane</keyword>
<evidence type="ECO:0000313" key="3">
    <source>
        <dbReference type="EMBL" id="MET3584711.1"/>
    </source>
</evidence>
<keyword evidence="4" id="KW-1185">Reference proteome</keyword>
<reference evidence="3 4" key="1">
    <citation type="submission" date="2024-06" db="EMBL/GenBank/DDBJ databases">
        <title>Genomic Encyclopedia of Type Strains, Phase IV (KMG-IV): sequencing the most valuable type-strain genomes for metagenomic binning, comparative biology and taxonomic classification.</title>
        <authorList>
            <person name="Goeker M."/>
        </authorList>
    </citation>
    <scope>NUCLEOTIDE SEQUENCE [LARGE SCALE GENOMIC DNA]</scope>
    <source>
        <strain evidence="3 4">DSM 105042</strain>
    </source>
</reference>
<feature type="transmembrane region" description="Helical" evidence="2">
    <location>
        <begin position="41"/>
        <end position="61"/>
    </location>
</feature>
<dbReference type="RefSeq" id="WP_247242424.1">
    <property type="nucleotide sequence ID" value="NZ_JALJRA010000002.1"/>
</dbReference>
<sequence length="105" mass="11294">MPPGEVPDRGAGLNACNFTVAPLFDRVAQQWKGPMSNRTQAIVLIAALIIVVVVGAFFFFVQDYASTSTVIVEEPYLRSEDAPPSAVDDATSHPDLVDESEAVNE</sequence>
<dbReference type="Proteomes" id="UP001549031">
    <property type="component" value="Unassembled WGS sequence"/>
</dbReference>
<feature type="region of interest" description="Disordered" evidence="1">
    <location>
        <begin position="79"/>
        <end position="105"/>
    </location>
</feature>
<dbReference type="EMBL" id="JBEPLJ010000002">
    <property type="protein sequence ID" value="MET3584711.1"/>
    <property type="molecule type" value="Genomic_DNA"/>
</dbReference>